<sequence length="138" mass="15416">MPAVVYAVGRTRALAVWLTALSAGGLLMLVSVFLASSRRPHSASSYLFIGFSTAAMLGCWHFWRGQVPRRLRWDGERWWVIDSHGEQEGAQVQVRLDAQRWMLLWFRPVGSSRGGGCGPRPRSTRSAGTCCAVRYIHP</sequence>
<keyword evidence="3" id="KW-1185">Reference proteome</keyword>
<dbReference type="Proteomes" id="UP000589716">
    <property type="component" value="Unassembled WGS sequence"/>
</dbReference>
<feature type="transmembrane region" description="Helical" evidence="1">
    <location>
        <begin position="12"/>
        <end position="34"/>
    </location>
</feature>
<name>A0A853IWP7_9BURK</name>
<comment type="caution">
    <text evidence="2">The sequence shown here is derived from an EMBL/GenBank/DDBJ whole genome shotgun (WGS) entry which is preliminary data.</text>
</comment>
<keyword evidence="1" id="KW-0472">Membrane</keyword>
<dbReference type="EMBL" id="JACCKX010000001">
    <property type="protein sequence ID" value="NZA02934.1"/>
    <property type="molecule type" value="Genomic_DNA"/>
</dbReference>
<gene>
    <name evidence="2" type="ORF">H0I39_16510</name>
</gene>
<dbReference type="AlphaFoldDB" id="A0A853IWP7"/>
<accession>A0A853IWP7</accession>
<dbReference type="RefSeq" id="WP_180551213.1">
    <property type="nucleotide sequence ID" value="NZ_JACCKX010000001.1"/>
</dbReference>
<evidence type="ECO:0000313" key="2">
    <source>
        <dbReference type="EMBL" id="NZA02934.1"/>
    </source>
</evidence>
<keyword evidence="1" id="KW-1133">Transmembrane helix</keyword>
<protein>
    <submittedName>
        <fullName evidence="2">Uncharacterized protein</fullName>
    </submittedName>
</protein>
<reference evidence="2 3" key="1">
    <citation type="submission" date="2020-07" db="EMBL/GenBank/DDBJ databases">
        <authorList>
            <person name="Maaloum M."/>
        </authorList>
    </citation>
    <scope>NUCLEOTIDE SEQUENCE [LARGE SCALE GENOMIC DNA]</scope>
    <source>
        <strain evidence="2 3">GCS-AN-3</strain>
    </source>
</reference>
<evidence type="ECO:0000313" key="3">
    <source>
        <dbReference type="Proteomes" id="UP000589716"/>
    </source>
</evidence>
<organism evidence="2 3">
    <name type="scientific">Ottowia beijingensis</name>
    <dbReference type="NCBI Taxonomy" id="1207057"/>
    <lineage>
        <taxon>Bacteria</taxon>
        <taxon>Pseudomonadati</taxon>
        <taxon>Pseudomonadota</taxon>
        <taxon>Betaproteobacteria</taxon>
        <taxon>Burkholderiales</taxon>
        <taxon>Comamonadaceae</taxon>
        <taxon>Ottowia</taxon>
    </lineage>
</organism>
<keyword evidence="1" id="KW-0812">Transmembrane</keyword>
<proteinExistence type="predicted"/>
<evidence type="ECO:0000256" key="1">
    <source>
        <dbReference type="SAM" id="Phobius"/>
    </source>
</evidence>
<feature type="transmembrane region" description="Helical" evidence="1">
    <location>
        <begin position="46"/>
        <end position="63"/>
    </location>
</feature>